<evidence type="ECO:0000256" key="8">
    <source>
        <dbReference type="ARBA" id="ARBA00038120"/>
    </source>
</evidence>
<evidence type="ECO:0000256" key="7">
    <source>
        <dbReference type="ARBA" id="ARBA00037904"/>
    </source>
</evidence>
<name>A0A919VNH4_9ACTN</name>
<evidence type="ECO:0000256" key="2">
    <source>
        <dbReference type="ARBA" id="ARBA00022475"/>
    </source>
</evidence>
<dbReference type="InterPro" id="IPR001173">
    <property type="entry name" value="Glyco_trans_2-like"/>
</dbReference>
<dbReference type="SUPFAM" id="SSF53448">
    <property type="entry name" value="Nucleotide-diphospho-sugar transferases"/>
    <property type="match status" value="1"/>
</dbReference>
<keyword evidence="4 11" id="KW-0808">Transferase</keyword>
<comment type="pathway">
    <text evidence="7">Carotenoid biosynthesis; staphyloxanthin biosynthesis; staphyloxanthin from farnesyl diphosphate: step 4/5.</text>
</comment>
<dbReference type="EMBL" id="BOQP01000016">
    <property type="protein sequence ID" value="GIM72774.1"/>
    <property type="molecule type" value="Genomic_DNA"/>
</dbReference>
<evidence type="ECO:0000256" key="9">
    <source>
        <dbReference type="ARBA" id="ARBA00040345"/>
    </source>
</evidence>
<dbReference type="PANTHER" id="PTHR43646:SF2">
    <property type="entry name" value="GLYCOSYLTRANSFERASE 2-LIKE DOMAIN-CONTAINING PROTEIN"/>
    <property type="match status" value="1"/>
</dbReference>
<evidence type="ECO:0000259" key="10">
    <source>
        <dbReference type="Pfam" id="PF00535"/>
    </source>
</evidence>
<comment type="function">
    <text evidence="6">Catalyzes the glycosylation of 4,4'-diaponeurosporenoate, i.e. the esterification of glucose at the C1'' position with the carboxyl group of 4,4'-diaponeurosporenic acid, to form glycosyl-4,4'-diaponeurosporenoate. This is a step in the biosynthesis of staphyloxanthin, an orange pigment present in most staphylococci strains.</text>
</comment>
<dbReference type="InterPro" id="IPR029044">
    <property type="entry name" value="Nucleotide-diphossugar_trans"/>
</dbReference>
<dbReference type="PANTHER" id="PTHR43646">
    <property type="entry name" value="GLYCOSYLTRANSFERASE"/>
    <property type="match status" value="1"/>
</dbReference>
<keyword evidence="3" id="KW-0328">Glycosyltransferase</keyword>
<organism evidence="11 12">
    <name type="scientific">Winogradskya consettensis</name>
    <dbReference type="NCBI Taxonomy" id="113560"/>
    <lineage>
        <taxon>Bacteria</taxon>
        <taxon>Bacillati</taxon>
        <taxon>Actinomycetota</taxon>
        <taxon>Actinomycetes</taxon>
        <taxon>Micromonosporales</taxon>
        <taxon>Micromonosporaceae</taxon>
        <taxon>Winogradskya</taxon>
    </lineage>
</organism>
<dbReference type="Proteomes" id="UP000680865">
    <property type="component" value="Unassembled WGS sequence"/>
</dbReference>
<evidence type="ECO:0000256" key="4">
    <source>
        <dbReference type="ARBA" id="ARBA00022679"/>
    </source>
</evidence>
<evidence type="ECO:0000256" key="6">
    <source>
        <dbReference type="ARBA" id="ARBA00037281"/>
    </source>
</evidence>
<dbReference type="RefSeq" id="WP_212997991.1">
    <property type="nucleotide sequence ID" value="NZ_BAAATW010000007.1"/>
</dbReference>
<dbReference type="GO" id="GO:0016757">
    <property type="term" value="F:glycosyltransferase activity"/>
    <property type="evidence" value="ECO:0007669"/>
    <property type="project" value="UniProtKB-KW"/>
</dbReference>
<evidence type="ECO:0000256" key="1">
    <source>
        <dbReference type="ARBA" id="ARBA00004236"/>
    </source>
</evidence>
<accession>A0A919VNH4</accession>
<comment type="subcellular location">
    <subcellularLocation>
        <location evidence="1">Cell membrane</location>
    </subcellularLocation>
</comment>
<protein>
    <recommendedName>
        <fullName evidence="9">4,4'-diaponeurosporenoate glycosyltransferase</fullName>
    </recommendedName>
</protein>
<evidence type="ECO:0000256" key="5">
    <source>
        <dbReference type="ARBA" id="ARBA00023136"/>
    </source>
</evidence>
<dbReference type="Pfam" id="PF00535">
    <property type="entry name" value="Glycos_transf_2"/>
    <property type="match status" value="1"/>
</dbReference>
<dbReference type="Gene3D" id="3.90.550.10">
    <property type="entry name" value="Spore Coat Polysaccharide Biosynthesis Protein SpsA, Chain A"/>
    <property type="match status" value="1"/>
</dbReference>
<keyword evidence="5" id="KW-0472">Membrane</keyword>
<proteinExistence type="inferred from homology"/>
<dbReference type="GO" id="GO:0005886">
    <property type="term" value="C:plasma membrane"/>
    <property type="evidence" value="ECO:0007669"/>
    <property type="project" value="UniProtKB-SubCell"/>
</dbReference>
<evidence type="ECO:0000313" key="12">
    <source>
        <dbReference type="Proteomes" id="UP000680865"/>
    </source>
</evidence>
<evidence type="ECO:0000313" key="11">
    <source>
        <dbReference type="EMBL" id="GIM72774.1"/>
    </source>
</evidence>
<dbReference type="AlphaFoldDB" id="A0A919VNH4"/>
<comment type="caution">
    <text evidence="11">The sequence shown here is derived from an EMBL/GenBank/DDBJ whole genome shotgun (WGS) entry which is preliminary data.</text>
</comment>
<keyword evidence="2" id="KW-1003">Cell membrane</keyword>
<keyword evidence="12" id="KW-1185">Reference proteome</keyword>
<gene>
    <name evidence="11" type="ORF">Aco04nite_31880</name>
</gene>
<sequence>MTRLAVVVPAHDEEALLPACLDALAVAAAAVPVPVEIVVVADACTDRTEAIAAAAGAEVVPLSVRNVGRARNAGMAHALRQGPETLWLATTDADSRVRPDWLVWHLDHARAGADLVAGTVRVDDWTCWPAGLPEHYEEHYRRAAGAHVHGANLGIAAATYVAAGGFPALTHDEDQVLLRRARALRARIVMDPACPVHTSARRLARAPLGFAAHLALLEVGL</sequence>
<comment type="similarity">
    <text evidence="8">Belongs to the glycosyltransferase 2 family. CrtQ subfamily.</text>
</comment>
<reference evidence="11" key="1">
    <citation type="submission" date="2021-03" db="EMBL/GenBank/DDBJ databases">
        <title>Whole genome shotgun sequence of Actinoplanes consettensis NBRC 14913.</title>
        <authorList>
            <person name="Komaki H."/>
            <person name="Tamura T."/>
        </authorList>
    </citation>
    <scope>NUCLEOTIDE SEQUENCE</scope>
    <source>
        <strain evidence="11">NBRC 14913</strain>
    </source>
</reference>
<feature type="domain" description="Glycosyltransferase 2-like" evidence="10">
    <location>
        <begin position="6"/>
        <end position="148"/>
    </location>
</feature>
<evidence type="ECO:0000256" key="3">
    <source>
        <dbReference type="ARBA" id="ARBA00022676"/>
    </source>
</evidence>